<feature type="region of interest" description="Disordered" evidence="1">
    <location>
        <begin position="1"/>
        <end position="21"/>
    </location>
</feature>
<name>A0A7D7LUV2_9ACTN</name>
<keyword evidence="5" id="KW-1185">Reference proteome</keyword>
<dbReference type="InterPro" id="IPR012340">
    <property type="entry name" value="NA-bd_OB-fold"/>
</dbReference>
<reference evidence="5" key="1">
    <citation type="submission" date="2020-07" db="EMBL/GenBank/DDBJ databases">
        <title>novel species isolated from the respiratory tract of Marmot.</title>
        <authorList>
            <person name="Zhang G."/>
        </authorList>
    </citation>
    <scope>NUCLEOTIDE SEQUENCE [LARGE SCALE GENOMIC DNA]</scope>
    <source>
        <strain evidence="5">686</strain>
    </source>
</reference>
<dbReference type="Proteomes" id="UP000515663">
    <property type="component" value="Chromosome"/>
</dbReference>
<dbReference type="KEGG" id="gji:H1R19_18290"/>
<dbReference type="PANTHER" id="PTHR34075">
    <property type="entry name" value="BLR3430 PROTEIN"/>
    <property type="match status" value="1"/>
</dbReference>
<dbReference type="Pfam" id="PF01796">
    <property type="entry name" value="OB_ChsH2_C"/>
    <property type="match status" value="1"/>
</dbReference>
<dbReference type="InterPro" id="IPR052513">
    <property type="entry name" value="Thioester_dehydratase-like"/>
</dbReference>
<protein>
    <submittedName>
        <fullName evidence="4">OB-fold domain-containing protein</fullName>
    </submittedName>
</protein>
<dbReference type="InterPro" id="IPR002878">
    <property type="entry name" value="ChsH2_C"/>
</dbReference>
<feature type="domain" description="ChsH2 C-terminal OB-fold" evidence="2">
    <location>
        <begin position="66"/>
        <end position="128"/>
    </location>
</feature>
<dbReference type="Pfam" id="PF12172">
    <property type="entry name" value="zf-ChsH2"/>
    <property type="match status" value="1"/>
</dbReference>
<feature type="domain" description="ChsH2 rubredoxin-like zinc ribbon" evidence="3">
    <location>
        <begin position="29"/>
        <end position="64"/>
    </location>
</feature>
<proteinExistence type="predicted"/>
<dbReference type="PANTHER" id="PTHR34075:SF5">
    <property type="entry name" value="BLR3430 PROTEIN"/>
    <property type="match status" value="1"/>
</dbReference>
<dbReference type="InterPro" id="IPR022002">
    <property type="entry name" value="ChsH2_Znr"/>
</dbReference>
<dbReference type="Gene3D" id="6.10.30.10">
    <property type="match status" value="1"/>
</dbReference>
<evidence type="ECO:0000259" key="2">
    <source>
        <dbReference type="Pfam" id="PF01796"/>
    </source>
</evidence>
<evidence type="ECO:0000256" key="1">
    <source>
        <dbReference type="SAM" id="MobiDB-lite"/>
    </source>
</evidence>
<gene>
    <name evidence="4" type="ORF">H1R19_18290</name>
</gene>
<evidence type="ECO:0000313" key="4">
    <source>
        <dbReference type="EMBL" id="QMT04005.1"/>
    </source>
</evidence>
<dbReference type="SUPFAM" id="SSF50249">
    <property type="entry name" value="Nucleic acid-binding proteins"/>
    <property type="match status" value="1"/>
</dbReference>
<sequence>MSTPRAQAARRVRSGLPPVTEDPDTRGFFEAAAGGRLVVAECAECRRIIHLPSSFCADCGRHSVSWREVAPRGVLHSWTVVEHRVHPDFPVPYTCVLVGLEEVPWVRLLGHLDGRPELAVGMPMVAEFISVGGVTIPDWMPADT</sequence>
<organism evidence="4 5">
    <name type="scientific">Gordonia jinghuaiqii</name>
    <dbReference type="NCBI Taxonomy" id="2758710"/>
    <lineage>
        <taxon>Bacteria</taxon>
        <taxon>Bacillati</taxon>
        <taxon>Actinomycetota</taxon>
        <taxon>Actinomycetes</taxon>
        <taxon>Mycobacteriales</taxon>
        <taxon>Gordoniaceae</taxon>
        <taxon>Gordonia</taxon>
    </lineage>
</organism>
<dbReference type="EMBL" id="CP059491">
    <property type="protein sequence ID" value="QMT04005.1"/>
    <property type="molecule type" value="Genomic_DNA"/>
</dbReference>
<evidence type="ECO:0000313" key="5">
    <source>
        <dbReference type="Proteomes" id="UP000515663"/>
    </source>
</evidence>
<evidence type="ECO:0000259" key="3">
    <source>
        <dbReference type="Pfam" id="PF12172"/>
    </source>
</evidence>
<dbReference type="AlphaFoldDB" id="A0A7D7LUV2"/>
<accession>A0A7D7LUV2</accession>